<evidence type="ECO:0000313" key="5">
    <source>
        <dbReference type="Proteomes" id="UP001501475"/>
    </source>
</evidence>
<evidence type="ECO:0000313" key="4">
    <source>
        <dbReference type="EMBL" id="GAA1763170.1"/>
    </source>
</evidence>
<dbReference type="Pfam" id="PF00583">
    <property type="entry name" value="Acetyltransf_1"/>
    <property type="match status" value="1"/>
</dbReference>
<dbReference type="InterPro" id="IPR050832">
    <property type="entry name" value="Bact_Acetyltransf"/>
</dbReference>
<dbReference type="SUPFAM" id="SSF55729">
    <property type="entry name" value="Acyl-CoA N-acyltransferases (Nat)"/>
    <property type="match status" value="1"/>
</dbReference>
<dbReference type="EMBL" id="BAAAPN010000052">
    <property type="protein sequence ID" value="GAA1763170.1"/>
    <property type="molecule type" value="Genomic_DNA"/>
</dbReference>
<dbReference type="PROSITE" id="PS51186">
    <property type="entry name" value="GNAT"/>
    <property type="match status" value="1"/>
</dbReference>
<evidence type="ECO:0000259" key="3">
    <source>
        <dbReference type="PROSITE" id="PS51186"/>
    </source>
</evidence>
<dbReference type="RefSeq" id="WP_344066320.1">
    <property type="nucleotide sequence ID" value="NZ_BAAAPN010000052.1"/>
</dbReference>
<sequence>MRLDGVRIERADFGDPWLADFLQAHLDDMAPTAPPESRHALDLSGLQAPGVRVWVGTIADEIAVTGALAAIESAHEEVKSMRVAPGHRGQGLARIMLGRLVEDARERGIARLSLETGSMAYFAPAHRLYRAAGFVECPPFGSYLLDPNSIFLTRAV</sequence>
<dbReference type="Proteomes" id="UP001501475">
    <property type="component" value="Unassembled WGS sequence"/>
</dbReference>
<dbReference type="PANTHER" id="PTHR43877:SF5">
    <property type="entry name" value="BLL8307 PROTEIN"/>
    <property type="match status" value="1"/>
</dbReference>
<proteinExistence type="predicted"/>
<evidence type="ECO:0000256" key="1">
    <source>
        <dbReference type="ARBA" id="ARBA00022679"/>
    </source>
</evidence>
<dbReference type="Gene3D" id="3.40.630.30">
    <property type="match status" value="1"/>
</dbReference>
<protein>
    <submittedName>
        <fullName evidence="4">GNAT family N-acetyltransferase</fullName>
    </submittedName>
</protein>
<evidence type="ECO:0000256" key="2">
    <source>
        <dbReference type="ARBA" id="ARBA00023315"/>
    </source>
</evidence>
<dbReference type="CDD" id="cd04301">
    <property type="entry name" value="NAT_SF"/>
    <property type="match status" value="1"/>
</dbReference>
<keyword evidence="1" id="KW-0808">Transferase</keyword>
<dbReference type="InterPro" id="IPR016181">
    <property type="entry name" value="Acyl_CoA_acyltransferase"/>
</dbReference>
<keyword evidence="2" id="KW-0012">Acyltransferase</keyword>
<name>A0ABN2KQX6_9MICO</name>
<reference evidence="4 5" key="1">
    <citation type="journal article" date="2019" name="Int. J. Syst. Evol. Microbiol.">
        <title>The Global Catalogue of Microorganisms (GCM) 10K type strain sequencing project: providing services to taxonomists for standard genome sequencing and annotation.</title>
        <authorList>
            <consortium name="The Broad Institute Genomics Platform"/>
            <consortium name="The Broad Institute Genome Sequencing Center for Infectious Disease"/>
            <person name="Wu L."/>
            <person name="Ma J."/>
        </authorList>
    </citation>
    <scope>NUCLEOTIDE SEQUENCE [LARGE SCALE GENOMIC DNA]</scope>
    <source>
        <strain evidence="4 5">JCM 15591</strain>
    </source>
</reference>
<organism evidence="4 5">
    <name type="scientific">Nostocoides vanveenii</name>
    <dbReference type="NCBI Taxonomy" id="330835"/>
    <lineage>
        <taxon>Bacteria</taxon>
        <taxon>Bacillati</taxon>
        <taxon>Actinomycetota</taxon>
        <taxon>Actinomycetes</taxon>
        <taxon>Micrococcales</taxon>
        <taxon>Intrasporangiaceae</taxon>
        <taxon>Nostocoides</taxon>
    </lineage>
</organism>
<feature type="domain" description="N-acetyltransferase" evidence="3">
    <location>
        <begin position="6"/>
        <end position="156"/>
    </location>
</feature>
<dbReference type="InterPro" id="IPR000182">
    <property type="entry name" value="GNAT_dom"/>
</dbReference>
<keyword evidence="5" id="KW-1185">Reference proteome</keyword>
<comment type="caution">
    <text evidence="4">The sequence shown here is derived from an EMBL/GenBank/DDBJ whole genome shotgun (WGS) entry which is preliminary data.</text>
</comment>
<dbReference type="PANTHER" id="PTHR43877">
    <property type="entry name" value="AMINOALKYLPHOSPHONATE N-ACETYLTRANSFERASE-RELATED-RELATED"/>
    <property type="match status" value="1"/>
</dbReference>
<accession>A0ABN2KQX6</accession>
<gene>
    <name evidence="4" type="ORF">GCM10009810_23010</name>
</gene>